<reference evidence="2 3" key="1">
    <citation type="submission" date="2024-03" db="EMBL/GenBank/DDBJ databases">
        <title>Complete Genome Sequence and Annotation of Ignatzschineria larvae DSM 13226.</title>
        <authorList>
            <person name="Cantrell E."/>
            <person name="Burcham Z.M."/>
        </authorList>
    </citation>
    <scope>NUCLEOTIDE SEQUENCE [LARGE SCALE GENOMIC DNA]</scope>
    <source>
        <strain evidence="2 3">DSM 13226</strain>
    </source>
</reference>
<dbReference type="RefSeq" id="WP_026878009.1">
    <property type="nucleotide sequence ID" value="NZ_AZOD01000001.1"/>
</dbReference>
<evidence type="ECO:0000313" key="3">
    <source>
        <dbReference type="Proteomes" id="UP001449178"/>
    </source>
</evidence>
<dbReference type="GO" id="GO:0016787">
    <property type="term" value="F:hydrolase activity"/>
    <property type="evidence" value="ECO:0007669"/>
    <property type="project" value="UniProtKB-KW"/>
</dbReference>
<organism evidence="2 3">
    <name type="scientific">Ignatzschineria larvae DSM 13226</name>
    <dbReference type="NCBI Taxonomy" id="1111732"/>
    <lineage>
        <taxon>Bacteria</taxon>
        <taxon>Pseudomonadati</taxon>
        <taxon>Pseudomonadota</taxon>
        <taxon>Gammaproteobacteria</taxon>
        <taxon>Cardiobacteriales</taxon>
        <taxon>Ignatzschineriaceae</taxon>
        <taxon>Ignatzschineria</taxon>
    </lineage>
</organism>
<dbReference type="PANTHER" id="PTHR43798">
    <property type="entry name" value="MONOACYLGLYCEROL LIPASE"/>
    <property type="match status" value="1"/>
</dbReference>
<dbReference type="InterPro" id="IPR029058">
    <property type="entry name" value="AB_hydrolase_fold"/>
</dbReference>
<dbReference type="Pfam" id="PF12697">
    <property type="entry name" value="Abhydrolase_6"/>
    <property type="match status" value="1"/>
</dbReference>
<dbReference type="Proteomes" id="UP001449178">
    <property type="component" value="Chromosome"/>
</dbReference>
<evidence type="ECO:0000259" key="1">
    <source>
        <dbReference type="Pfam" id="PF12697"/>
    </source>
</evidence>
<protein>
    <submittedName>
        <fullName evidence="2">Alpha/beta hydrolase</fullName>
    </submittedName>
</protein>
<keyword evidence="2" id="KW-0378">Hydrolase</keyword>
<dbReference type="InterPro" id="IPR050266">
    <property type="entry name" value="AB_hydrolase_sf"/>
</dbReference>
<evidence type="ECO:0000313" key="2">
    <source>
        <dbReference type="EMBL" id="WZW88763.1"/>
    </source>
</evidence>
<gene>
    <name evidence="2" type="ORF">WMO13_05070</name>
</gene>
<sequence>MPTQSTTKTQQLSILHRGEEVTLTYDHTLPTSSPRDRERPRLLFLHGILGDRRTWQDYPQYFPEHEMIALTQWGFGKGGERDQSLDTRESAETLRAFCHALNEQENTPHRPFIIVAWSYACHVALLAALEAPTLFQQLILYELIIPSYGMDQAIHTEFTQDLTKMMSPIIRATRRKKSALAIDYFIAACKNLPETDTKEPSYGLMDQSEALQIIKQENDYTLAKLLNQNEPPEISAESLKTLHQQVPITILWGENSRAIFQLSSKTAAKAIEQIGGEIPNADHLLPEEDAVRFSEVVKHSILE</sequence>
<feature type="domain" description="AB hydrolase-1" evidence="1">
    <location>
        <begin position="42"/>
        <end position="295"/>
    </location>
</feature>
<name>A0ABZ3C573_9GAMM</name>
<accession>A0ABZ3C573</accession>
<dbReference type="PANTHER" id="PTHR43798:SF33">
    <property type="entry name" value="HYDROLASE, PUTATIVE (AFU_ORTHOLOGUE AFUA_2G14860)-RELATED"/>
    <property type="match status" value="1"/>
</dbReference>
<dbReference type="Gene3D" id="3.40.50.1820">
    <property type="entry name" value="alpha/beta hydrolase"/>
    <property type="match status" value="1"/>
</dbReference>
<proteinExistence type="predicted"/>
<dbReference type="SUPFAM" id="SSF53474">
    <property type="entry name" value="alpha/beta-Hydrolases"/>
    <property type="match status" value="1"/>
</dbReference>
<keyword evidence="3" id="KW-1185">Reference proteome</keyword>
<dbReference type="InterPro" id="IPR000073">
    <property type="entry name" value="AB_hydrolase_1"/>
</dbReference>
<dbReference type="EMBL" id="CP150637">
    <property type="protein sequence ID" value="WZW88763.1"/>
    <property type="molecule type" value="Genomic_DNA"/>
</dbReference>